<feature type="domain" description="CdaR GGDEF-like" evidence="4">
    <location>
        <begin position="182"/>
        <end position="292"/>
    </location>
</feature>
<keyword evidence="6" id="KW-1185">Reference proteome</keyword>
<dbReference type="AlphaFoldDB" id="A0A1F2Q306"/>
<dbReference type="OMA" id="LHIHENT"/>
<dbReference type="PANTHER" id="PTHR33744">
    <property type="entry name" value="CARBOHYDRATE DIACID REGULATOR"/>
    <property type="match status" value="1"/>
</dbReference>
<dbReference type="Pfam" id="PF13556">
    <property type="entry name" value="HTH_30"/>
    <property type="match status" value="1"/>
</dbReference>
<dbReference type="InterPro" id="IPR025751">
    <property type="entry name" value="RsbRD_N_dom"/>
</dbReference>
<dbReference type="InterPro" id="IPR041522">
    <property type="entry name" value="CdaR_GGDEF"/>
</dbReference>
<gene>
    <name evidence="5" type="ORF">I3517_04760</name>
</gene>
<sequence length="410" mass="44670">METSELDGWIANLAPIYLQPEVIDGFVQRIDDAIAEANPEVAADRELRRDVDASTAAQLRVIVAAIAGGSQEVTPPAESVALALTVARRGMDLRVLLKIYGAGRLAMLGFVDESIEALPIGPELKRALLVRVWGSAMRWLEVTTELLVATYAKERESLARGAFARRSETVHAIVAGEALHSDEASRILDYPMRRHHTAFVLWTDDTDPAADVLARLDSYARTFVDESNGERVLTLPSGARELWSWVAHFDGQEWASHVDARHSDLRVAVGASGYGMEGFARSHREALAAQRVAVRSGGSPGITVYEDVQVPCLLTEDLGELRELVARELKGLAGADGVTTRIRDTVRVYYENNCTAAATAAALGLHKNTVRYRLDQAEKLLGRSVDQRRLPTELALIALESYGATIAPAP</sequence>
<dbReference type="InterPro" id="IPR042070">
    <property type="entry name" value="PucR_C-HTH_sf"/>
</dbReference>
<feature type="domain" description="PucR C-terminal helix-turn-helix" evidence="2">
    <location>
        <begin position="344"/>
        <end position="397"/>
    </location>
</feature>
<comment type="caution">
    <text evidence="5">The sequence shown here is derived from an EMBL/GenBank/DDBJ whole genome shotgun (WGS) entry which is preliminary data.</text>
</comment>
<dbReference type="InterPro" id="IPR051448">
    <property type="entry name" value="CdaR-like_regulators"/>
</dbReference>
<feature type="domain" description="RsbT co-antagonist protein RsbRD N-terminal" evidence="3">
    <location>
        <begin position="25"/>
        <end position="166"/>
    </location>
</feature>
<dbReference type="PANTHER" id="PTHR33744:SF1">
    <property type="entry name" value="DNA-BINDING TRANSCRIPTIONAL ACTIVATOR ADER"/>
    <property type="match status" value="1"/>
</dbReference>
<dbReference type="EMBL" id="JAECSB010000023">
    <property type="protein sequence ID" value="MBH5141922.1"/>
    <property type="molecule type" value="Genomic_DNA"/>
</dbReference>
<dbReference type="GeneID" id="57484555"/>
<dbReference type="Pfam" id="PF17853">
    <property type="entry name" value="GGDEF_2"/>
    <property type="match status" value="1"/>
</dbReference>
<proteinExistence type="inferred from homology"/>
<evidence type="ECO:0000313" key="5">
    <source>
        <dbReference type="EMBL" id="MBH5141922.1"/>
    </source>
</evidence>
<evidence type="ECO:0000256" key="1">
    <source>
        <dbReference type="ARBA" id="ARBA00006754"/>
    </source>
</evidence>
<protein>
    <submittedName>
        <fullName evidence="5">Helix-turn-helix domain-containing protein</fullName>
    </submittedName>
</protein>
<evidence type="ECO:0000259" key="3">
    <source>
        <dbReference type="Pfam" id="PF14361"/>
    </source>
</evidence>
<evidence type="ECO:0000313" key="6">
    <source>
        <dbReference type="Proteomes" id="UP000627573"/>
    </source>
</evidence>
<evidence type="ECO:0000259" key="2">
    <source>
        <dbReference type="Pfam" id="PF13556"/>
    </source>
</evidence>
<name>A0A1F2Q306_RHOER</name>
<reference evidence="5 6" key="1">
    <citation type="submission" date="2020-12" db="EMBL/GenBank/DDBJ databases">
        <title>Draft genome sequence of furan degrading bacterial strain FUR100.</title>
        <authorList>
            <person name="Woiski C."/>
        </authorList>
    </citation>
    <scope>NUCLEOTIDE SEQUENCE [LARGE SCALE GENOMIC DNA]</scope>
    <source>
        <strain evidence="5 6">FUR100</strain>
    </source>
</reference>
<evidence type="ECO:0000259" key="4">
    <source>
        <dbReference type="Pfam" id="PF17853"/>
    </source>
</evidence>
<comment type="similarity">
    <text evidence="1">Belongs to the CdaR family.</text>
</comment>
<accession>A0A1F2Q306</accession>
<dbReference type="Gene3D" id="1.10.10.2840">
    <property type="entry name" value="PucR C-terminal helix-turn-helix domain"/>
    <property type="match status" value="1"/>
</dbReference>
<dbReference type="InterPro" id="IPR025736">
    <property type="entry name" value="PucR_C-HTH_dom"/>
</dbReference>
<dbReference type="Proteomes" id="UP000627573">
    <property type="component" value="Unassembled WGS sequence"/>
</dbReference>
<dbReference type="RefSeq" id="WP_019745802.1">
    <property type="nucleotide sequence ID" value="NZ_CP070870.1"/>
</dbReference>
<organism evidence="5 6">
    <name type="scientific">Rhodococcus erythropolis</name>
    <name type="common">Arthrobacter picolinophilus</name>
    <dbReference type="NCBI Taxonomy" id="1833"/>
    <lineage>
        <taxon>Bacteria</taxon>
        <taxon>Bacillati</taxon>
        <taxon>Actinomycetota</taxon>
        <taxon>Actinomycetes</taxon>
        <taxon>Mycobacteriales</taxon>
        <taxon>Nocardiaceae</taxon>
        <taxon>Rhodococcus</taxon>
        <taxon>Rhodococcus erythropolis group</taxon>
    </lineage>
</organism>
<dbReference type="Pfam" id="PF14361">
    <property type="entry name" value="RsbRD_N"/>
    <property type="match status" value="1"/>
</dbReference>